<dbReference type="PIRSF" id="PIRSF000137">
    <property type="entry name" value="Alcohol_oxidase"/>
    <property type="match status" value="1"/>
</dbReference>
<dbReference type="GO" id="GO:0016614">
    <property type="term" value="F:oxidoreductase activity, acting on CH-OH group of donors"/>
    <property type="evidence" value="ECO:0007669"/>
    <property type="project" value="InterPro"/>
</dbReference>
<feature type="binding site" evidence="2">
    <location>
        <begin position="618"/>
        <end position="619"/>
    </location>
    <ligand>
        <name>FAD</name>
        <dbReference type="ChEBI" id="CHEBI:57692"/>
    </ligand>
</feature>
<evidence type="ECO:0000256" key="2">
    <source>
        <dbReference type="PIRSR" id="PIRSR000137-2"/>
    </source>
</evidence>
<reference evidence="4" key="1">
    <citation type="journal article" date="2020" name="Stud. Mycol.">
        <title>101 Dothideomycetes genomes: a test case for predicting lifestyles and emergence of pathogens.</title>
        <authorList>
            <person name="Haridas S."/>
            <person name="Albert R."/>
            <person name="Binder M."/>
            <person name="Bloem J."/>
            <person name="Labutti K."/>
            <person name="Salamov A."/>
            <person name="Andreopoulos B."/>
            <person name="Baker S."/>
            <person name="Barry K."/>
            <person name="Bills G."/>
            <person name="Bluhm B."/>
            <person name="Cannon C."/>
            <person name="Castanera R."/>
            <person name="Culley D."/>
            <person name="Daum C."/>
            <person name="Ezra D."/>
            <person name="Gonzalez J."/>
            <person name="Henrissat B."/>
            <person name="Kuo A."/>
            <person name="Liang C."/>
            <person name="Lipzen A."/>
            <person name="Lutzoni F."/>
            <person name="Magnuson J."/>
            <person name="Mondo S."/>
            <person name="Nolan M."/>
            <person name="Ohm R."/>
            <person name="Pangilinan J."/>
            <person name="Park H.-J."/>
            <person name="Ramirez L."/>
            <person name="Alfaro M."/>
            <person name="Sun H."/>
            <person name="Tritt A."/>
            <person name="Yoshinaga Y."/>
            <person name="Zwiers L.-H."/>
            <person name="Turgeon B."/>
            <person name="Goodwin S."/>
            <person name="Spatafora J."/>
            <person name="Crous P."/>
            <person name="Grigoriev I."/>
        </authorList>
    </citation>
    <scope>NUCLEOTIDE SEQUENCE</scope>
    <source>
        <strain evidence="4">CBS 161.51</strain>
    </source>
</reference>
<organism evidence="4 5">
    <name type="scientific">Clathrospora elynae</name>
    <dbReference type="NCBI Taxonomy" id="706981"/>
    <lineage>
        <taxon>Eukaryota</taxon>
        <taxon>Fungi</taxon>
        <taxon>Dikarya</taxon>
        <taxon>Ascomycota</taxon>
        <taxon>Pezizomycotina</taxon>
        <taxon>Dothideomycetes</taxon>
        <taxon>Pleosporomycetidae</taxon>
        <taxon>Pleosporales</taxon>
        <taxon>Diademaceae</taxon>
        <taxon>Clathrospora</taxon>
    </lineage>
</organism>
<evidence type="ECO:0000259" key="3">
    <source>
        <dbReference type="PROSITE" id="PS00624"/>
    </source>
</evidence>
<dbReference type="OrthoDB" id="269227at2759"/>
<keyword evidence="5" id="KW-1185">Reference proteome</keyword>
<feature type="domain" description="Glucose-methanol-choline oxidoreductase N-terminal" evidence="3">
    <location>
        <begin position="325"/>
        <end position="339"/>
    </location>
</feature>
<evidence type="ECO:0000313" key="4">
    <source>
        <dbReference type="EMBL" id="KAF1944605.1"/>
    </source>
</evidence>
<dbReference type="Proteomes" id="UP000800038">
    <property type="component" value="Unassembled WGS sequence"/>
</dbReference>
<comment type="cofactor">
    <cofactor evidence="2">
        <name>FAD</name>
        <dbReference type="ChEBI" id="CHEBI:57692"/>
    </cofactor>
</comment>
<sequence length="640" mass="69350">MHAHSPHVLSFTSLNFHPFSNVEMLLRTVFKLCLAIGVYGHSQLGRAATVIHARQLANETEYDFIVAGGGVAGLTVADRLTENPNVTVLVIEYGPFDQREDEVMIPGAYFPVPYLWLPLMSTPQTALGGTSYSVPCGRVVGGGSVVNAMFFHRSDVELYDAWEELGATGWGWKDLVNYFKKSETFTPPDANYAAERNITWDESMHGFDGPVQASHAPYDYPGSANMYNGAVSLGIQPALEPNNGHAQGIFRLVRSIDPKSQTRSSARINRYDRDASRPNYHILSNTAVSRITFEGTTATGVEYVSTLNGTKKTVRASKEVIIAAGSVHTPQILQLSGIGDATHLKRFGIESISDLPGVGQNLQDHLVLKVNYNYTSNQFPNGGSLQVNTTYAAEQRALYDAGKPSAYDLTSTTGNLMIQLALSNWTNASASIMSQARSLDPAVLLRSSPHPDVIRGYKKQRSIMIKDSNSGTVGGLSWNTGPETSIYMTRPFSRGSININSTDILDAPLIDYGALTDPTDLEMLYAIYMKNRELMATPDMAVLGPTETAPAPGINDAVEIKERIKVALQPSNAHQCCTAAMTKRGDGGVVDPQNKVYGTERLSVVDASTWPLVAGGGPQASVYAGAEKAVDLIKARHRLL</sequence>
<gene>
    <name evidence="4" type="ORF">EJ02DRAFT_397874</name>
</gene>
<dbReference type="GO" id="GO:0050660">
    <property type="term" value="F:flavin adenine dinucleotide binding"/>
    <property type="evidence" value="ECO:0007669"/>
    <property type="project" value="InterPro"/>
</dbReference>
<dbReference type="EMBL" id="ML976015">
    <property type="protein sequence ID" value="KAF1944605.1"/>
    <property type="molecule type" value="Genomic_DNA"/>
</dbReference>
<comment type="similarity">
    <text evidence="1">Belongs to the GMC oxidoreductase family.</text>
</comment>
<dbReference type="PROSITE" id="PS00624">
    <property type="entry name" value="GMC_OXRED_2"/>
    <property type="match status" value="1"/>
</dbReference>
<dbReference type="GO" id="GO:0044550">
    <property type="term" value="P:secondary metabolite biosynthetic process"/>
    <property type="evidence" value="ECO:0007669"/>
    <property type="project" value="TreeGrafter"/>
</dbReference>
<dbReference type="Gene3D" id="3.50.50.60">
    <property type="entry name" value="FAD/NAD(P)-binding domain"/>
    <property type="match status" value="1"/>
</dbReference>
<dbReference type="InterPro" id="IPR007867">
    <property type="entry name" value="GMC_OxRtase_C"/>
</dbReference>
<name>A0A6A5SVB5_9PLEO</name>
<accession>A0A6A5SVB5</accession>
<dbReference type="SUPFAM" id="SSF51905">
    <property type="entry name" value="FAD/NAD(P)-binding domain"/>
    <property type="match status" value="1"/>
</dbReference>
<evidence type="ECO:0000256" key="1">
    <source>
        <dbReference type="ARBA" id="ARBA00010790"/>
    </source>
</evidence>
<evidence type="ECO:0000313" key="5">
    <source>
        <dbReference type="Proteomes" id="UP000800038"/>
    </source>
</evidence>
<dbReference type="Pfam" id="PF00732">
    <property type="entry name" value="GMC_oxred_N"/>
    <property type="match status" value="1"/>
</dbReference>
<feature type="binding site" evidence="2">
    <location>
        <position position="288"/>
    </location>
    <ligand>
        <name>FAD</name>
        <dbReference type="ChEBI" id="CHEBI:57692"/>
    </ligand>
</feature>
<dbReference type="AlphaFoldDB" id="A0A6A5SVB5"/>
<keyword evidence="2" id="KW-0274">FAD</keyword>
<proteinExistence type="inferred from homology"/>
<feature type="binding site" evidence="2">
    <location>
        <position position="139"/>
    </location>
    <ligand>
        <name>FAD</name>
        <dbReference type="ChEBI" id="CHEBI:57692"/>
    </ligand>
</feature>
<dbReference type="PANTHER" id="PTHR11552:SF115">
    <property type="entry name" value="DEHYDROGENASE XPTC-RELATED"/>
    <property type="match status" value="1"/>
</dbReference>
<dbReference type="InterPro" id="IPR036188">
    <property type="entry name" value="FAD/NAD-bd_sf"/>
</dbReference>
<dbReference type="Pfam" id="PF05199">
    <property type="entry name" value="GMC_oxred_C"/>
    <property type="match status" value="1"/>
</dbReference>
<dbReference type="SUPFAM" id="SSF54373">
    <property type="entry name" value="FAD-linked reductases, C-terminal domain"/>
    <property type="match status" value="1"/>
</dbReference>
<keyword evidence="2" id="KW-0285">Flavoprotein</keyword>
<dbReference type="Gene3D" id="3.30.560.10">
    <property type="entry name" value="Glucose Oxidase, domain 3"/>
    <property type="match status" value="1"/>
</dbReference>
<dbReference type="InterPro" id="IPR000172">
    <property type="entry name" value="GMC_OxRdtase_N"/>
</dbReference>
<protein>
    <submittedName>
        <fullName evidence="4">Choline dehydrogenase-like protein</fullName>
    </submittedName>
</protein>
<dbReference type="InterPro" id="IPR012132">
    <property type="entry name" value="GMC_OxRdtase"/>
</dbReference>
<dbReference type="PANTHER" id="PTHR11552">
    <property type="entry name" value="GLUCOSE-METHANOL-CHOLINE GMC OXIDOREDUCTASE"/>
    <property type="match status" value="1"/>
</dbReference>